<dbReference type="GO" id="GO:0007156">
    <property type="term" value="P:homophilic cell adhesion via plasma membrane adhesion molecules"/>
    <property type="evidence" value="ECO:0007669"/>
    <property type="project" value="TreeGrafter"/>
</dbReference>
<evidence type="ECO:0000256" key="7">
    <source>
        <dbReference type="ARBA" id="ARBA00022989"/>
    </source>
</evidence>
<dbReference type="GeneTree" id="ENSGT00940000157535"/>
<dbReference type="GO" id="GO:0005912">
    <property type="term" value="C:adherens junction"/>
    <property type="evidence" value="ECO:0007669"/>
    <property type="project" value="TreeGrafter"/>
</dbReference>
<dbReference type="SUPFAM" id="SSF48726">
    <property type="entry name" value="Immunoglobulin"/>
    <property type="match status" value="3"/>
</dbReference>
<keyword evidence="8 12" id="KW-0472">Membrane</keyword>
<dbReference type="SMART" id="SM00409">
    <property type="entry name" value="IG"/>
    <property type="match status" value="2"/>
</dbReference>
<feature type="region of interest" description="Disordered" evidence="11">
    <location>
        <begin position="166"/>
        <end position="190"/>
    </location>
</feature>
<dbReference type="Pfam" id="PF13927">
    <property type="entry name" value="Ig_3"/>
    <property type="match status" value="1"/>
</dbReference>
<evidence type="ECO:0000256" key="3">
    <source>
        <dbReference type="ARBA" id="ARBA00022692"/>
    </source>
</evidence>
<dbReference type="Pfam" id="PF08205">
    <property type="entry name" value="C2-set_2"/>
    <property type="match status" value="1"/>
</dbReference>
<evidence type="ECO:0000256" key="11">
    <source>
        <dbReference type="SAM" id="MobiDB-lite"/>
    </source>
</evidence>
<evidence type="ECO:0000256" key="4">
    <source>
        <dbReference type="ARBA" id="ARBA00022729"/>
    </source>
</evidence>
<evidence type="ECO:0000256" key="1">
    <source>
        <dbReference type="ARBA" id="ARBA00004167"/>
    </source>
</evidence>
<dbReference type="Proteomes" id="UP000694546">
    <property type="component" value="Chromosome 17"/>
</dbReference>
<organism evidence="14 15">
    <name type="scientific">Gadus morhua</name>
    <name type="common">Atlantic cod</name>
    <dbReference type="NCBI Taxonomy" id="8049"/>
    <lineage>
        <taxon>Eukaryota</taxon>
        <taxon>Metazoa</taxon>
        <taxon>Chordata</taxon>
        <taxon>Craniata</taxon>
        <taxon>Vertebrata</taxon>
        <taxon>Euteleostomi</taxon>
        <taxon>Actinopterygii</taxon>
        <taxon>Neopterygii</taxon>
        <taxon>Teleostei</taxon>
        <taxon>Neoteleostei</taxon>
        <taxon>Acanthomorphata</taxon>
        <taxon>Zeiogadaria</taxon>
        <taxon>Gadariae</taxon>
        <taxon>Gadiformes</taxon>
        <taxon>Gadoidei</taxon>
        <taxon>Gadidae</taxon>
        <taxon>Gadus</taxon>
    </lineage>
</organism>
<dbReference type="PROSITE" id="PS50835">
    <property type="entry name" value="IG_LIKE"/>
    <property type="match status" value="2"/>
</dbReference>
<proteinExistence type="inferred from homology"/>
<dbReference type="Gene3D" id="1.20.5.900">
    <property type="entry name" value="transmembrane domain of human cd4"/>
    <property type="match status" value="1"/>
</dbReference>
<dbReference type="Gene3D" id="2.60.40.10">
    <property type="entry name" value="Immunoglobulins"/>
    <property type="match status" value="3"/>
</dbReference>
<accession>A0A8C4Z660</accession>
<keyword evidence="7 12" id="KW-1133">Transmembrane helix</keyword>
<evidence type="ECO:0000256" key="12">
    <source>
        <dbReference type="SAM" id="Phobius"/>
    </source>
</evidence>
<dbReference type="PANTHER" id="PTHR23277:SF11">
    <property type="entry name" value="NECTIN-4"/>
    <property type="match status" value="1"/>
</dbReference>
<feature type="region of interest" description="Disordered" evidence="11">
    <location>
        <begin position="549"/>
        <end position="585"/>
    </location>
</feature>
<feature type="compositionally biased region" description="Polar residues" evidence="11">
    <location>
        <begin position="166"/>
        <end position="189"/>
    </location>
</feature>
<keyword evidence="10" id="KW-0325">Glycoprotein</keyword>
<protein>
    <recommendedName>
        <fullName evidence="13">Ig-like domain-containing protein</fullName>
    </recommendedName>
</protein>
<evidence type="ECO:0000313" key="15">
    <source>
        <dbReference type="Proteomes" id="UP000694546"/>
    </source>
</evidence>
<comment type="similarity">
    <text evidence="2">Belongs to the nectin family.</text>
</comment>
<comment type="subcellular location">
    <subcellularLocation>
        <location evidence="1">Membrane</location>
        <topology evidence="1">Single-pass membrane protein</topology>
    </subcellularLocation>
</comment>
<sequence length="585" mass="63661">MALLSLPTILNRGEFLDAPPDHALLSLAEKETVLPCRYRDDPGVKSTVVQVTWYKEGPGGSRDQIMAAHHQDGQTAFGPWSGRVRFQSSEPMVDSSLVILTTEVLDEGSYTCHISTFPAGNFDQKLTLTVWTVPISSLDPVILVEGQSYRLAAACRSVARPLPSLSWDTDLNGQSTNRSSDTGSVSSHYSLHPLRSMNGKKLDCLVSHQSLKKPRRLRNNVVVHYPPNAEVSGYSPNWFVGMETAMLHCRSGGNPMPEEFTWTRQGGDLPQGVIPHPNGTLEFGRPLSAGDGGVYQCVVRNVVDSSKATVELKPDNLLLIGVGGAAGGLLLLMLVVIVSVTCHHKRRNKKLERQLTDTPRDSRPECRTIPALPPPPAAPPTLCPLTGVSHRAPQDQALSRDSRSTLSGMLLDHLGRPSLTNGSRRGGSRILERDEEKRLRVESYARNSTMSLVRGPMHPPLLPSPVPVLHSTEILRTRQPHGTDDGGGGGGGRIANGTRNMQPPPPRCGYPTRGDEEDEEDEGLGGLMCPEVQGETHSSLMMDAPQVHFQQQAPQHHLTNGTLRPKSRSPLPNPHASHIHKAQIV</sequence>
<dbReference type="InterPro" id="IPR013162">
    <property type="entry name" value="CD80_C2-set"/>
</dbReference>
<keyword evidence="15" id="KW-1185">Reference proteome</keyword>
<evidence type="ECO:0000256" key="6">
    <source>
        <dbReference type="ARBA" id="ARBA00022889"/>
    </source>
</evidence>
<feature type="compositionally biased region" description="Pro residues" evidence="11">
    <location>
        <begin position="371"/>
        <end position="382"/>
    </location>
</feature>
<evidence type="ECO:0000256" key="10">
    <source>
        <dbReference type="ARBA" id="ARBA00023180"/>
    </source>
</evidence>
<evidence type="ECO:0000256" key="9">
    <source>
        <dbReference type="ARBA" id="ARBA00023157"/>
    </source>
</evidence>
<dbReference type="GO" id="GO:0007157">
    <property type="term" value="P:heterophilic cell-cell adhesion via plasma membrane cell adhesion molecules"/>
    <property type="evidence" value="ECO:0007669"/>
    <property type="project" value="TreeGrafter"/>
</dbReference>
<evidence type="ECO:0000313" key="14">
    <source>
        <dbReference type="Ensembl" id="ENSGMOP00000006665.2"/>
    </source>
</evidence>
<evidence type="ECO:0000259" key="13">
    <source>
        <dbReference type="PROSITE" id="PS50835"/>
    </source>
</evidence>
<keyword evidence="3 12" id="KW-0812">Transmembrane</keyword>
<dbReference type="AlphaFoldDB" id="A0A8C4Z660"/>
<feature type="compositionally biased region" description="Polar residues" evidence="11">
    <location>
        <begin position="549"/>
        <end position="562"/>
    </location>
</feature>
<feature type="transmembrane region" description="Helical" evidence="12">
    <location>
        <begin position="317"/>
        <end position="340"/>
    </location>
</feature>
<evidence type="ECO:0000256" key="8">
    <source>
        <dbReference type="ARBA" id="ARBA00023136"/>
    </source>
</evidence>
<dbReference type="InterPro" id="IPR003599">
    <property type="entry name" value="Ig_sub"/>
</dbReference>
<dbReference type="GO" id="GO:0016020">
    <property type="term" value="C:membrane"/>
    <property type="evidence" value="ECO:0007669"/>
    <property type="project" value="UniProtKB-SubCell"/>
</dbReference>
<feature type="compositionally biased region" description="Gly residues" evidence="11">
    <location>
        <begin position="485"/>
        <end position="494"/>
    </location>
</feature>
<keyword evidence="9" id="KW-1015">Disulfide bond</keyword>
<dbReference type="InterPro" id="IPR036179">
    <property type="entry name" value="Ig-like_dom_sf"/>
</dbReference>
<keyword evidence="4" id="KW-0732">Signal</keyword>
<name>A0A8C4Z660_GADMO</name>
<dbReference type="InterPro" id="IPR013783">
    <property type="entry name" value="Ig-like_fold"/>
</dbReference>
<dbReference type="InterPro" id="IPR013106">
    <property type="entry name" value="Ig_V-set"/>
</dbReference>
<dbReference type="OMA" id="FTWIRKD"/>
<dbReference type="InterPro" id="IPR007110">
    <property type="entry name" value="Ig-like_dom"/>
</dbReference>
<dbReference type="PANTHER" id="PTHR23277">
    <property type="entry name" value="NECTIN-RELATED"/>
    <property type="match status" value="1"/>
</dbReference>
<evidence type="ECO:0000256" key="2">
    <source>
        <dbReference type="ARBA" id="ARBA00007810"/>
    </source>
</evidence>
<evidence type="ECO:0000256" key="5">
    <source>
        <dbReference type="ARBA" id="ARBA00022737"/>
    </source>
</evidence>
<feature type="region of interest" description="Disordered" evidence="11">
    <location>
        <begin position="351"/>
        <end position="434"/>
    </location>
</feature>
<keyword evidence="5" id="KW-0677">Repeat</keyword>
<feature type="compositionally biased region" description="Basic and acidic residues" evidence="11">
    <location>
        <begin position="351"/>
        <end position="366"/>
    </location>
</feature>
<dbReference type="InterPro" id="IPR051427">
    <property type="entry name" value="Nectin/Nectin-like"/>
</dbReference>
<reference evidence="14" key="2">
    <citation type="submission" date="2025-09" db="UniProtKB">
        <authorList>
            <consortium name="Ensembl"/>
        </authorList>
    </citation>
    <scope>IDENTIFICATION</scope>
</reference>
<reference evidence="14" key="1">
    <citation type="submission" date="2025-08" db="UniProtKB">
        <authorList>
            <consortium name="Ensembl"/>
        </authorList>
    </citation>
    <scope>IDENTIFICATION</scope>
</reference>
<feature type="domain" description="Ig-like" evidence="13">
    <location>
        <begin position="20"/>
        <end position="129"/>
    </location>
</feature>
<dbReference type="Pfam" id="PF07686">
    <property type="entry name" value="V-set"/>
    <property type="match status" value="1"/>
</dbReference>
<dbReference type="Ensembl" id="ENSGMOT00000006858.2">
    <property type="protein sequence ID" value="ENSGMOP00000006665.2"/>
    <property type="gene ID" value="ENSGMOG00000006268.2"/>
</dbReference>
<keyword evidence="6" id="KW-0130">Cell adhesion</keyword>
<feature type="domain" description="Ig-like" evidence="13">
    <location>
        <begin position="227"/>
        <end position="313"/>
    </location>
</feature>
<feature type="region of interest" description="Disordered" evidence="11">
    <location>
        <begin position="478"/>
        <end position="523"/>
    </location>
</feature>